<comment type="subcellular location">
    <subcellularLocation>
        <location evidence="2">Plastid</location>
        <location evidence="2">Chloroplast envelope</location>
    </subcellularLocation>
</comment>
<organism evidence="4 5">
    <name type="scientific">Aegilops tauschii subsp. strangulata</name>
    <name type="common">Goatgrass</name>
    <dbReference type="NCBI Taxonomy" id="200361"/>
    <lineage>
        <taxon>Eukaryota</taxon>
        <taxon>Viridiplantae</taxon>
        <taxon>Streptophyta</taxon>
        <taxon>Embryophyta</taxon>
        <taxon>Tracheophyta</taxon>
        <taxon>Spermatophyta</taxon>
        <taxon>Magnoliopsida</taxon>
        <taxon>Liliopsida</taxon>
        <taxon>Poales</taxon>
        <taxon>Poaceae</taxon>
        <taxon>BOP clade</taxon>
        <taxon>Pooideae</taxon>
        <taxon>Triticodae</taxon>
        <taxon>Triticeae</taxon>
        <taxon>Triticinae</taxon>
        <taxon>Aegilops</taxon>
    </lineage>
</organism>
<reference evidence="4" key="5">
    <citation type="journal article" date="2021" name="G3 (Bethesda)">
        <title>Aegilops tauschii genome assembly Aet v5.0 features greater sequence contiguity and improved annotation.</title>
        <authorList>
            <person name="Wang L."/>
            <person name="Zhu T."/>
            <person name="Rodriguez J.C."/>
            <person name="Deal K.R."/>
            <person name="Dubcovsky J."/>
            <person name="McGuire P.E."/>
            <person name="Lux T."/>
            <person name="Spannagl M."/>
            <person name="Mayer K.F.X."/>
            <person name="Baldrich P."/>
            <person name="Meyers B.C."/>
            <person name="Huo N."/>
            <person name="Gu Y.Q."/>
            <person name="Zhou H."/>
            <person name="Devos K.M."/>
            <person name="Bennetzen J.L."/>
            <person name="Unver T."/>
            <person name="Budak H."/>
            <person name="Gulick P.J."/>
            <person name="Galiba G."/>
            <person name="Kalapos B."/>
            <person name="Nelson D.R."/>
            <person name="Li P."/>
            <person name="You F.M."/>
            <person name="Luo M.C."/>
            <person name="Dvorak J."/>
        </authorList>
    </citation>
    <scope>NUCLEOTIDE SEQUENCE [LARGE SCALE GENOMIC DNA]</scope>
    <source>
        <strain evidence="4">cv. AL8/78</strain>
    </source>
</reference>
<evidence type="ECO:0000313" key="4">
    <source>
        <dbReference type="EnsemblPlants" id="AET1Gv20927200.11"/>
    </source>
</evidence>
<dbReference type="PANTHER" id="PTHR10361">
    <property type="entry name" value="SODIUM-BILE ACID COTRANSPORTER"/>
    <property type="match status" value="1"/>
</dbReference>
<protein>
    <submittedName>
        <fullName evidence="4">Uncharacterized protein</fullName>
    </submittedName>
</protein>
<dbReference type="GO" id="GO:0009941">
    <property type="term" value="C:chloroplast envelope"/>
    <property type="evidence" value="ECO:0007669"/>
    <property type="project" value="UniProtKB-SubCell"/>
</dbReference>
<dbReference type="Gene3D" id="1.20.1530.20">
    <property type="match status" value="1"/>
</dbReference>
<comment type="function">
    <text evidence="1">May function as sodium-coupled metabolite transporter across the chloroplast envelope.</text>
</comment>
<accession>A0A452ZUY6</accession>
<reference evidence="4" key="4">
    <citation type="submission" date="2019-03" db="UniProtKB">
        <authorList>
            <consortium name="EnsemblPlants"/>
        </authorList>
    </citation>
    <scope>IDENTIFICATION</scope>
</reference>
<evidence type="ECO:0000256" key="1">
    <source>
        <dbReference type="ARBA" id="ARBA00003198"/>
    </source>
</evidence>
<evidence type="ECO:0000313" key="5">
    <source>
        <dbReference type="Proteomes" id="UP000015105"/>
    </source>
</evidence>
<dbReference type="Proteomes" id="UP000015105">
    <property type="component" value="Chromosome 1D"/>
</dbReference>
<name>A0A452ZUY6_AEGTS</name>
<reference evidence="5" key="2">
    <citation type="journal article" date="2017" name="Nat. Plants">
        <title>The Aegilops tauschii genome reveals multiple impacts of transposons.</title>
        <authorList>
            <person name="Zhao G."/>
            <person name="Zou C."/>
            <person name="Li K."/>
            <person name="Wang K."/>
            <person name="Li T."/>
            <person name="Gao L."/>
            <person name="Zhang X."/>
            <person name="Wang H."/>
            <person name="Yang Z."/>
            <person name="Liu X."/>
            <person name="Jiang W."/>
            <person name="Mao L."/>
            <person name="Kong X."/>
            <person name="Jiao Y."/>
            <person name="Jia J."/>
        </authorList>
    </citation>
    <scope>NUCLEOTIDE SEQUENCE [LARGE SCALE GENOMIC DNA]</scope>
    <source>
        <strain evidence="5">cv. AL8/78</strain>
    </source>
</reference>
<sequence length="227" mass="24327">RPPPSCPRLRISAAPSLRPLRGIPSTRCHAAAGDPAPAPSQAPGGARAALVRVGEALSLGFPLWVASACALALWRPASFLWVTPTAQMVGLSFTMLGMGMTLTLDDLRTALLMPKELAAGFLLQYTGDAPVRISHQQAIEPAIPLCCWTHFGFLLPWRHCKQHCYLLSKGKCCSFGADDSSKHFCCSVHDSSFDIQTGRAIRRSRPYGTVRVDISGCPSACSFGCST</sequence>
<dbReference type="AlphaFoldDB" id="A0A452ZUY6"/>
<dbReference type="GO" id="GO:0016020">
    <property type="term" value="C:membrane"/>
    <property type="evidence" value="ECO:0007669"/>
    <property type="project" value="UniProtKB-SubCell"/>
</dbReference>
<reference evidence="4" key="3">
    <citation type="journal article" date="2017" name="Nature">
        <title>Genome sequence of the progenitor of the wheat D genome Aegilops tauschii.</title>
        <authorList>
            <person name="Luo M.C."/>
            <person name="Gu Y.Q."/>
            <person name="Puiu D."/>
            <person name="Wang H."/>
            <person name="Twardziok S.O."/>
            <person name="Deal K.R."/>
            <person name="Huo N."/>
            <person name="Zhu T."/>
            <person name="Wang L."/>
            <person name="Wang Y."/>
            <person name="McGuire P.E."/>
            <person name="Liu S."/>
            <person name="Long H."/>
            <person name="Ramasamy R.K."/>
            <person name="Rodriguez J.C."/>
            <person name="Van S.L."/>
            <person name="Yuan L."/>
            <person name="Wang Z."/>
            <person name="Xia Z."/>
            <person name="Xiao L."/>
            <person name="Anderson O.D."/>
            <person name="Ouyang S."/>
            <person name="Liang Y."/>
            <person name="Zimin A.V."/>
            <person name="Pertea G."/>
            <person name="Qi P."/>
            <person name="Bennetzen J.L."/>
            <person name="Dai X."/>
            <person name="Dawson M.W."/>
            <person name="Muller H.G."/>
            <person name="Kugler K."/>
            <person name="Rivarola-Duarte L."/>
            <person name="Spannagl M."/>
            <person name="Mayer K.F.X."/>
            <person name="Lu F.H."/>
            <person name="Bevan M.W."/>
            <person name="Leroy P."/>
            <person name="Li P."/>
            <person name="You F.M."/>
            <person name="Sun Q."/>
            <person name="Liu Z."/>
            <person name="Lyons E."/>
            <person name="Wicker T."/>
            <person name="Salzberg S.L."/>
            <person name="Devos K.M."/>
            <person name="Dvorak J."/>
        </authorList>
    </citation>
    <scope>NUCLEOTIDE SEQUENCE [LARGE SCALE GENOMIC DNA]</scope>
    <source>
        <strain evidence="4">cv. AL8/78</strain>
    </source>
</reference>
<evidence type="ECO:0000256" key="3">
    <source>
        <dbReference type="ARBA" id="ARBA00022946"/>
    </source>
</evidence>
<dbReference type="InterPro" id="IPR038770">
    <property type="entry name" value="Na+/solute_symporter_sf"/>
</dbReference>
<evidence type="ECO:0000256" key="2">
    <source>
        <dbReference type="ARBA" id="ARBA00004119"/>
    </source>
</evidence>
<reference evidence="5" key="1">
    <citation type="journal article" date="2014" name="Science">
        <title>Ancient hybridizations among the ancestral genomes of bread wheat.</title>
        <authorList>
            <consortium name="International Wheat Genome Sequencing Consortium,"/>
            <person name="Marcussen T."/>
            <person name="Sandve S.R."/>
            <person name="Heier L."/>
            <person name="Spannagl M."/>
            <person name="Pfeifer M."/>
            <person name="Jakobsen K.S."/>
            <person name="Wulff B.B."/>
            <person name="Steuernagel B."/>
            <person name="Mayer K.F."/>
            <person name="Olsen O.A."/>
        </authorList>
    </citation>
    <scope>NUCLEOTIDE SEQUENCE [LARGE SCALE GENOMIC DNA]</scope>
    <source>
        <strain evidence="5">cv. AL8/78</strain>
    </source>
</reference>
<dbReference type="InterPro" id="IPR004710">
    <property type="entry name" value="Bilac:Na_transpt"/>
</dbReference>
<dbReference type="EnsemblPlants" id="AET1Gv20927200.11">
    <property type="protein sequence ID" value="AET1Gv20927200.11"/>
    <property type="gene ID" value="AET1Gv20927200"/>
</dbReference>
<dbReference type="Gramene" id="AET1Gv20927200.11">
    <property type="protein sequence ID" value="AET1Gv20927200.11"/>
    <property type="gene ID" value="AET1Gv20927200"/>
</dbReference>
<keyword evidence="3" id="KW-0809">Transit peptide</keyword>
<keyword evidence="5" id="KW-1185">Reference proteome</keyword>
<proteinExistence type="predicted"/>
<dbReference type="PANTHER" id="PTHR10361:SF28">
    <property type="entry name" value="P3 PROTEIN-RELATED"/>
    <property type="match status" value="1"/>
</dbReference>